<dbReference type="PANTHER" id="PTHR11839">
    <property type="entry name" value="UDP/ADP-SUGAR PYROPHOSPHATASE"/>
    <property type="match status" value="1"/>
</dbReference>
<dbReference type="EMBL" id="KN550385">
    <property type="protein sequence ID" value="KHJ94291.1"/>
    <property type="molecule type" value="Genomic_DNA"/>
</dbReference>
<dbReference type="AlphaFoldDB" id="A0A0B1TDV3"/>
<reference evidence="3 4" key="1">
    <citation type="submission" date="2014-03" db="EMBL/GenBank/DDBJ databases">
        <title>Draft genome of the hookworm Oesophagostomum dentatum.</title>
        <authorList>
            <person name="Mitreva M."/>
        </authorList>
    </citation>
    <scope>NUCLEOTIDE SEQUENCE [LARGE SCALE GENOMIC DNA]</scope>
    <source>
        <strain evidence="3 4">OD-Hann</strain>
    </source>
</reference>
<accession>A0A0B1TDV3</accession>
<organism evidence="3 4">
    <name type="scientific">Oesophagostomum dentatum</name>
    <name type="common">Nodular worm</name>
    <dbReference type="NCBI Taxonomy" id="61180"/>
    <lineage>
        <taxon>Eukaryota</taxon>
        <taxon>Metazoa</taxon>
        <taxon>Ecdysozoa</taxon>
        <taxon>Nematoda</taxon>
        <taxon>Chromadorea</taxon>
        <taxon>Rhabditida</taxon>
        <taxon>Rhabditina</taxon>
        <taxon>Rhabditomorpha</taxon>
        <taxon>Strongyloidea</taxon>
        <taxon>Strongylidae</taxon>
        <taxon>Oesophagostomum</taxon>
    </lineage>
</organism>
<dbReference type="InterPro" id="IPR015797">
    <property type="entry name" value="NUDIX_hydrolase-like_dom_sf"/>
</dbReference>
<keyword evidence="4" id="KW-1185">Reference proteome</keyword>
<proteinExistence type="predicted"/>
<dbReference type="OrthoDB" id="10249920at2759"/>
<evidence type="ECO:0000313" key="3">
    <source>
        <dbReference type="EMBL" id="KHJ94291.1"/>
    </source>
</evidence>
<dbReference type="GO" id="GO:0047631">
    <property type="term" value="F:ADP-ribose diphosphatase activity"/>
    <property type="evidence" value="ECO:0007669"/>
    <property type="project" value="TreeGrafter"/>
</dbReference>
<dbReference type="PANTHER" id="PTHR11839:SF1">
    <property type="entry name" value="ADP-SUGAR PYROPHOSPHATASE"/>
    <property type="match status" value="1"/>
</dbReference>
<dbReference type="GO" id="GO:0019693">
    <property type="term" value="P:ribose phosphate metabolic process"/>
    <property type="evidence" value="ECO:0007669"/>
    <property type="project" value="TreeGrafter"/>
</dbReference>
<dbReference type="Proteomes" id="UP000053660">
    <property type="component" value="Unassembled WGS sequence"/>
</dbReference>
<gene>
    <name evidence="3" type="ORF">OESDEN_05773</name>
</gene>
<dbReference type="GO" id="GO:0005634">
    <property type="term" value="C:nucleus"/>
    <property type="evidence" value="ECO:0007669"/>
    <property type="project" value="TreeGrafter"/>
</dbReference>
<evidence type="ECO:0000313" key="4">
    <source>
        <dbReference type="Proteomes" id="UP000053660"/>
    </source>
</evidence>
<dbReference type="SUPFAM" id="SSF55811">
    <property type="entry name" value="Nudix"/>
    <property type="match status" value="1"/>
</dbReference>
<dbReference type="GO" id="GO:0006753">
    <property type="term" value="P:nucleoside phosphate metabolic process"/>
    <property type="evidence" value="ECO:0007669"/>
    <property type="project" value="TreeGrafter"/>
</dbReference>
<dbReference type="Gene3D" id="3.90.79.10">
    <property type="entry name" value="Nucleoside Triphosphate Pyrophosphohydrolase"/>
    <property type="match status" value="1"/>
</dbReference>
<evidence type="ECO:0000259" key="2">
    <source>
        <dbReference type="PROSITE" id="PS51462"/>
    </source>
</evidence>
<keyword evidence="1 3" id="KW-0378">Hydrolase</keyword>
<dbReference type="InterPro" id="IPR000086">
    <property type="entry name" value="NUDIX_hydrolase_dom"/>
</dbReference>
<dbReference type="Pfam" id="PF00293">
    <property type="entry name" value="NUDIX"/>
    <property type="match status" value="1"/>
</dbReference>
<dbReference type="PROSITE" id="PS51462">
    <property type="entry name" value="NUDIX"/>
    <property type="match status" value="1"/>
</dbReference>
<sequence length="161" mass="17810">MNTITAKNPERINGVYVIARLRSEGETYFVFNKQYRIPTGSWTLEFPGGVQEMGESSTEAGLRELKEETGYAAAAVLLSSSGRQTTMPSRLNDTARHVVAEIDGDAAINSFPKQHLDDAEMSKVVLIKESQLLSTIQSLEKELDIASNVYTFAIGYTMRNL</sequence>
<protein>
    <submittedName>
        <fullName evidence="3">Hydrolase, NUDIX family</fullName>
    </submittedName>
</protein>
<name>A0A0B1TDV3_OESDE</name>
<evidence type="ECO:0000256" key="1">
    <source>
        <dbReference type="ARBA" id="ARBA00022801"/>
    </source>
</evidence>
<feature type="domain" description="Nudix hydrolase" evidence="2">
    <location>
        <begin position="10"/>
        <end position="151"/>
    </location>
</feature>